<protein>
    <submittedName>
        <fullName evidence="2">Predicted protein</fullName>
    </submittedName>
</protein>
<name>E4ZM93_LEPMJ</name>
<keyword evidence="3" id="KW-1185">Reference proteome</keyword>
<gene>
    <name evidence="2" type="ORF">LEMA_P051480.1</name>
</gene>
<dbReference type="EMBL" id="FP929094">
    <property type="protein sequence ID" value="CBX92442.1"/>
    <property type="molecule type" value="Genomic_DNA"/>
</dbReference>
<dbReference type="Proteomes" id="UP000002668">
    <property type="component" value="Genome"/>
</dbReference>
<evidence type="ECO:0000256" key="1">
    <source>
        <dbReference type="SAM" id="MobiDB-lite"/>
    </source>
</evidence>
<proteinExistence type="predicted"/>
<organism evidence="3">
    <name type="scientific">Leptosphaeria maculans (strain JN3 / isolate v23.1.3 / race Av1-4-5-6-7-8)</name>
    <name type="common">Blackleg fungus</name>
    <name type="synonym">Phoma lingam</name>
    <dbReference type="NCBI Taxonomy" id="985895"/>
    <lineage>
        <taxon>Eukaryota</taxon>
        <taxon>Fungi</taxon>
        <taxon>Dikarya</taxon>
        <taxon>Ascomycota</taxon>
        <taxon>Pezizomycotina</taxon>
        <taxon>Dothideomycetes</taxon>
        <taxon>Pleosporomycetidae</taxon>
        <taxon>Pleosporales</taxon>
        <taxon>Pleosporineae</taxon>
        <taxon>Leptosphaeriaceae</taxon>
        <taxon>Plenodomus</taxon>
        <taxon>Plenodomus lingam/Leptosphaeria maculans species complex</taxon>
    </lineage>
</organism>
<reference evidence="3" key="1">
    <citation type="journal article" date="2011" name="Nat. Commun.">
        <title>Effector diversification within compartments of the Leptosphaeria maculans genome affected by Repeat-Induced Point mutations.</title>
        <authorList>
            <person name="Rouxel T."/>
            <person name="Grandaubert J."/>
            <person name="Hane J.K."/>
            <person name="Hoede C."/>
            <person name="van de Wouw A.P."/>
            <person name="Couloux A."/>
            <person name="Dominguez V."/>
            <person name="Anthouard V."/>
            <person name="Bally P."/>
            <person name="Bourras S."/>
            <person name="Cozijnsen A.J."/>
            <person name="Ciuffetti L.M."/>
            <person name="Degrave A."/>
            <person name="Dilmaghani A."/>
            <person name="Duret L."/>
            <person name="Fudal I."/>
            <person name="Goodwin S.B."/>
            <person name="Gout L."/>
            <person name="Glaser N."/>
            <person name="Linglin J."/>
            <person name="Kema G.H.J."/>
            <person name="Lapalu N."/>
            <person name="Lawrence C.B."/>
            <person name="May K."/>
            <person name="Meyer M."/>
            <person name="Ollivier B."/>
            <person name="Poulain J."/>
            <person name="Schoch C.L."/>
            <person name="Simon A."/>
            <person name="Spatafora J.W."/>
            <person name="Stachowiak A."/>
            <person name="Turgeon B.G."/>
            <person name="Tyler B.M."/>
            <person name="Vincent D."/>
            <person name="Weissenbach J."/>
            <person name="Amselem J."/>
            <person name="Quesneville H."/>
            <person name="Oliver R.P."/>
            <person name="Wincker P."/>
            <person name="Balesdent M.-H."/>
            <person name="Howlett B.J."/>
        </authorList>
    </citation>
    <scope>NUCLEOTIDE SEQUENCE [LARGE SCALE GENOMIC DNA]</scope>
    <source>
        <strain evidence="3">JN3 / isolate v23.1.3 / race Av1-4-5-6-7-8</strain>
    </source>
</reference>
<dbReference type="OrthoDB" id="3771239at2759"/>
<feature type="region of interest" description="Disordered" evidence="1">
    <location>
        <begin position="119"/>
        <end position="166"/>
    </location>
</feature>
<dbReference type="InParanoid" id="E4ZM93"/>
<sequence>MDRTKGANEQARLCQSQPGPHGCGTGCCRTLRDDVVDCPMEITWAHSCGACRPAFFACAYDKYMEEGGKREKERLASAIGVEDQRPKSWARLFLQGREGMMLFRDGEMHNAVRRTLRRHLPSSHPNPPSSIPGFNDSPRDRHSRDPGPAGLPPQRPTPGTIKRKHATLHKRHPYITCINTILLPIGLDTSTPHSSLLWTCLFVFTPGKQLHTYTPAMASRFVENLDTVSTISHPHLNVSLEDILAEEGRKRSSSQSSESSQTAGRRSGSESVASPTSPTNENKMDTIRRRAFTLGSKKGRRAS</sequence>
<dbReference type="VEuPathDB" id="FungiDB:LEMA_P051480.1"/>
<accession>E4ZM93</accession>
<feature type="compositionally biased region" description="Polar residues" evidence="1">
    <location>
        <begin position="269"/>
        <end position="281"/>
    </location>
</feature>
<dbReference type="STRING" id="985895.E4ZM93"/>
<evidence type="ECO:0000313" key="2">
    <source>
        <dbReference type="EMBL" id="CBX92442.1"/>
    </source>
</evidence>
<dbReference type="HOGENOM" id="CLU_918516_0_0_1"/>
<evidence type="ECO:0000313" key="3">
    <source>
        <dbReference type="Proteomes" id="UP000002668"/>
    </source>
</evidence>
<dbReference type="AlphaFoldDB" id="E4ZM93"/>
<feature type="region of interest" description="Disordered" evidence="1">
    <location>
        <begin position="247"/>
        <end position="303"/>
    </location>
</feature>